<evidence type="ECO:0000313" key="2">
    <source>
        <dbReference type="Proteomes" id="UP000324351"/>
    </source>
</evidence>
<dbReference type="Proteomes" id="UP000324351">
    <property type="component" value="Unassembled WGS sequence"/>
</dbReference>
<proteinExistence type="predicted"/>
<evidence type="ECO:0000313" key="1">
    <source>
        <dbReference type="EMBL" id="KAA1423164.1"/>
    </source>
</evidence>
<dbReference type="EMBL" id="VUJW01000026">
    <property type="protein sequence ID" value="KAA1423164.1"/>
    <property type="molecule type" value="Genomic_DNA"/>
</dbReference>
<reference evidence="1 2" key="1">
    <citation type="submission" date="2019-09" db="EMBL/GenBank/DDBJ databases">
        <title>Nocardioides panacisoli sp. nov., isolated from the soil of a ginseng field.</title>
        <authorList>
            <person name="Cho C."/>
        </authorList>
    </citation>
    <scope>NUCLEOTIDE SEQUENCE [LARGE SCALE GENOMIC DNA]</scope>
    <source>
        <strain evidence="1 2">BN140041</strain>
    </source>
</reference>
<sequence length="164" mass="17889">MIQGSKFPSADVWMPNWLFDVVCVSAAVADSIEDRFAVDLGEVHKPRTGPTGVKQIRPVLTTQPWHRAEELAAAVLSQHRQHSGTQTGSACQRCDRWKWLPVGENAVPIVASALPSTTSDVVASPECFGDGLMSFRHVLFRRALGEALVGASPRNWDLVEVTVT</sequence>
<name>A0A5B1LRY0_9ACTN</name>
<reference evidence="1 2" key="2">
    <citation type="submission" date="2019-09" db="EMBL/GenBank/DDBJ databases">
        <authorList>
            <person name="Jin C."/>
        </authorList>
    </citation>
    <scope>NUCLEOTIDE SEQUENCE [LARGE SCALE GENOMIC DNA]</scope>
    <source>
        <strain evidence="1 2">BN140041</strain>
    </source>
</reference>
<organism evidence="1 2">
    <name type="scientific">Nocardioides antri</name>
    <dbReference type="NCBI Taxonomy" id="2607659"/>
    <lineage>
        <taxon>Bacteria</taxon>
        <taxon>Bacillati</taxon>
        <taxon>Actinomycetota</taxon>
        <taxon>Actinomycetes</taxon>
        <taxon>Propionibacteriales</taxon>
        <taxon>Nocardioidaceae</taxon>
        <taxon>Nocardioides</taxon>
    </lineage>
</organism>
<protein>
    <submittedName>
        <fullName evidence="1">Uncharacterized protein</fullName>
    </submittedName>
</protein>
<dbReference type="RefSeq" id="WP_149752313.1">
    <property type="nucleotide sequence ID" value="NZ_VUJW01000026.1"/>
</dbReference>
<accession>A0A5B1LRY0</accession>
<dbReference type="AlphaFoldDB" id="A0A5B1LRY0"/>
<comment type="caution">
    <text evidence="1">The sequence shown here is derived from an EMBL/GenBank/DDBJ whole genome shotgun (WGS) entry which is preliminary data.</text>
</comment>
<gene>
    <name evidence="1" type="ORF">F0U47_20275</name>
</gene>
<keyword evidence="2" id="KW-1185">Reference proteome</keyword>